<reference evidence="1 3" key="1">
    <citation type="submission" date="2016-08" db="EMBL/GenBank/DDBJ databases">
        <authorList>
            <person name="Seilhamer J.J."/>
        </authorList>
    </citation>
    <scope>NUCLEOTIDE SEQUENCE [LARGE SCALE GENOMIC DNA]</scope>
    <source>
        <strain evidence="1">Buetzberg</strain>
    </source>
</reference>
<keyword evidence="3" id="KW-1185">Reference proteome</keyword>
<evidence type="ECO:0000313" key="2">
    <source>
        <dbReference type="EMBL" id="SCG85117.1"/>
    </source>
</evidence>
<dbReference type="Proteomes" id="UP000094707">
    <property type="component" value="Chromosome I"/>
</dbReference>
<name>A0A1D3KZP7_9EURY</name>
<dbReference type="EMBL" id="LT607756">
    <property type="protein sequence ID" value="SCG85117.1"/>
    <property type="molecule type" value="Genomic_DNA"/>
</dbReference>
<dbReference type="STRING" id="118062.MCBB_0180"/>
<evidence type="ECO:0000313" key="1">
    <source>
        <dbReference type="EMBL" id="SCG84768.1"/>
    </source>
</evidence>
<accession>A0A1D3KZP7</accession>
<dbReference type="AlphaFoldDB" id="A0A1D3KZP7"/>
<dbReference type="KEGG" id="mcub:MCBB_0542"/>
<gene>
    <name evidence="1" type="ORF">MCBB_0180</name>
    <name evidence="2" type="ORF">MCBB_0542</name>
</gene>
<proteinExistence type="predicted"/>
<organism evidence="1 3">
    <name type="scientific">Methanobacterium congolense</name>
    <dbReference type="NCBI Taxonomy" id="118062"/>
    <lineage>
        <taxon>Archaea</taxon>
        <taxon>Methanobacteriati</taxon>
        <taxon>Methanobacteriota</taxon>
        <taxon>Methanomada group</taxon>
        <taxon>Methanobacteria</taxon>
        <taxon>Methanobacteriales</taxon>
        <taxon>Methanobacteriaceae</taxon>
        <taxon>Methanobacterium</taxon>
    </lineage>
</organism>
<dbReference type="KEGG" id="mcub:MCBB_0180"/>
<protein>
    <submittedName>
        <fullName evidence="1">Uncharacterized protein</fullName>
    </submittedName>
</protein>
<dbReference type="EMBL" id="LT607756">
    <property type="protein sequence ID" value="SCG84768.1"/>
    <property type="molecule type" value="Genomic_DNA"/>
</dbReference>
<evidence type="ECO:0000313" key="3">
    <source>
        <dbReference type="Proteomes" id="UP000094707"/>
    </source>
</evidence>
<sequence length="136" mass="15890">MGHNDVKRIYDTKIYERLIFFLDNFDTNSPEVMTPTAEYFQKLKKVQWADKETQKLFKLTDEIRLYGTGGRHASNLKLIDFQVRESMFLLSLAGCNAINNKRDKITLEDIVKTHKTYFKLLKTNLPALVDNLSDIQ</sequence>